<dbReference type="eggNOG" id="ENOG5032ZKA">
    <property type="taxonomic scope" value="Bacteria"/>
</dbReference>
<reference evidence="1 2" key="1">
    <citation type="journal article" date="2013" name="Appl. Environ. Microbiol.">
        <title>The genome of the alga-associated marine flavobacterium Formosa agariphila KMM 3901T reveals a broad potential for degradation of algal polysaccharides.</title>
        <authorList>
            <person name="Mann A.J."/>
            <person name="Hahnke R.L."/>
            <person name="Huang S."/>
            <person name="Werner J."/>
            <person name="Xing P."/>
            <person name="Barbeyron T."/>
            <person name="Huettel B."/>
            <person name="Stueber K."/>
            <person name="Reinhardt R."/>
            <person name="Harder J."/>
            <person name="Gloeckner F.O."/>
            <person name="Amann R.I."/>
            <person name="Teeling H."/>
        </authorList>
    </citation>
    <scope>NUCLEOTIDE SEQUENCE [LARGE SCALE GENOMIC DNA]</scope>
    <source>
        <strain evidence="2">DSM 15362 / KCTC 12365 / LMG 23005 / KMM 3901</strain>
    </source>
</reference>
<evidence type="ECO:0000313" key="1">
    <source>
        <dbReference type="EMBL" id="CDF79324.1"/>
    </source>
</evidence>
<name>T2KMY2_FORAG</name>
<gene>
    <name evidence="1" type="ORF">BN863_16120</name>
</gene>
<dbReference type="EMBL" id="HG315671">
    <property type="protein sequence ID" value="CDF79324.1"/>
    <property type="molecule type" value="Genomic_DNA"/>
</dbReference>
<dbReference type="PATRIC" id="fig|1347342.6.peg.1618"/>
<sequence>VFLSSFVFAQTDFSTESYYKTYDTLSQNINLINGKEYLDTYRSLKKENHKFYNSDIFLKGSIVYSEQPYYGVEFKYDILNDLIIVELINEKVSYVSLNSELVAEFTLAGDKFIHLPNHEVLERYYRNGYFKESFKGTNYTLFTKYIKDKNEVIDQLKVYYTFNSKENYFLQKDDTYYQINNIKDLTSIFNSQKKLIQSFYKENKNLYRINREQFFKTILFTLDNINA</sequence>
<evidence type="ECO:0000313" key="2">
    <source>
        <dbReference type="Proteomes" id="UP000016160"/>
    </source>
</evidence>
<feature type="non-terminal residue" evidence="1">
    <location>
        <position position="1"/>
    </location>
</feature>
<proteinExistence type="predicted"/>
<dbReference type="Proteomes" id="UP000016160">
    <property type="component" value="Chromosome"/>
</dbReference>
<dbReference type="STRING" id="1347342.BN863_16120"/>
<organism evidence="1 2">
    <name type="scientific">Formosa agariphila (strain DSM 15362 / KCTC 12365 / LMG 23005 / KMM 3901 / M-2Alg 35-1)</name>
    <dbReference type="NCBI Taxonomy" id="1347342"/>
    <lineage>
        <taxon>Bacteria</taxon>
        <taxon>Pseudomonadati</taxon>
        <taxon>Bacteroidota</taxon>
        <taxon>Flavobacteriia</taxon>
        <taxon>Flavobacteriales</taxon>
        <taxon>Flavobacteriaceae</taxon>
        <taxon>Formosa</taxon>
    </lineage>
</organism>
<accession>T2KMY2</accession>
<keyword evidence="2" id="KW-1185">Reference proteome</keyword>
<dbReference type="AlphaFoldDB" id="T2KMY2"/>
<protein>
    <submittedName>
        <fullName evidence="1">Uncharacterized protein</fullName>
    </submittedName>
</protein>
<dbReference type="HOGENOM" id="CLU_1221896_0_0_10"/>